<comment type="similarity">
    <text evidence="1">Belongs to the SMP-30/CGR1 family.</text>
</comment>
<dbReference type="RefSeq" id="WP_258828673.1">
    <property type="nucleotide sequence ID" value="NZ_JANUHA010000010.1"/>
</dbReference>
<dbReference type="EMBL" id="JANUHA010000010">
    <property type="protein sequence ID" value="MCS0597650.1"/>
    <property type="molecule type" value="Genomic_DNA"/>
</dbReference>
<protein>
    <submittedName>
        <fullName evidence="3">SMP-30/gluconolactonase/LRE family protein</fullName>
    </submittedName>
</protein>
<feature type="domain" description="SMP-30/Gluconolactonase/LRE-like region" evidence="2">
    <location>
        <begin position="11"/>
        <end position="256"/>
    </location>
</feature>
<dbReference type="InterPro" id="IPR005511">
    <property type="entry name" value="SMP-30"/>
</dbReference>
<accession>A0ABT2AN89</accession>
<evidence type="ECO:0000313" key="3">
    <source>
        <dbReference type="EMBL" id="MCS0597650.1"/>
    </source>
</evidence>
<dbReference type="PRINTS" id="PR01790">
    <property type="entry name" value="SMP30FAMILY"/>
</dbReference>
<evidence type="ECO:0000313" key="4">
    <source>
        <dbReference type="Proteomes" id="UP001206572"/>
    </source>
</evidence>
<keyword evidence="4" id="KW-1185">Reference proteome</keyword>
<comment type="caution">
    <text evidence="3">The sequence shown here is derived from an EMBL/GenBank/DDBJ whole genome shotgun (WGS) entry which is preliminary data.</text>
</comment>
<proteinExistence type="inferred from homology"/>
<dbReference type="InterPro" id="IPR013658">
    <property type="entry name" value="SGL"/>
</dbReference>
<reference evidence="3 4" key="1">
    <citation type="submission" date="2022-08" db="EMBL/GenBank/DDBJ databases">
        <title>Reclassification of Massilia species as members of the genera Telluria, Duganella, Pseudoduganella, Mokoshia gen. nov. and Zemynaea gen. nov. using orthogonal and non-orthogonal genome-based approaches.</title>
        <authorList>
            <person name="Bowman J.P."/>
        </authorList>
    </citation>
    <scope>NUCLEOTIDE SEQUENCE [LARGE SCALE GENOMIC DNA]</scope>
    <source>
        <strain evidence="3 4">JCM 31661</strain>
    </source>
</reference>
<evidence type="ECO:0000256" key="1">
    <source>
        <dbReference type="ARBA" id="ARBA00008853"/>
    </source>
</evidence>
<evidence type="ECO:0000259" key="2">
    <source>
        <dbReference type="Pfam" id="PF08450"/>
    </source>
</evidence>
<sequence>MEVFLDTRHELGECVLWCERTGRLLWTDIPASRLWAHTPATGETRSWPMPERLCCFALTGSDDRLLLGLASGLAFFTFSTGAIRRICEVEAHLPSTRLNDGRCDRQGRFVFGMFNQDDPKPALGGFYRLNLDLSLERLPIGTAAIANSICFSPDGRRMYFADSSTRTIRCAPYNPCSGEVGEPRTFVAPDVAPGEPDGSCIDAAGYLWSTRWGAGQVIRFAPDGGIDRIVTLDAPQPSCPAFGGPDLSTLFVTTAHQGMTANDRAAAPLSGALFRRELGVRGLPEARFLSAGAY</sequence>
<dbReference type="PANTHER" id="PTHR10907:SF47">
    <property type="entry name" value="REGUCALCIN"/>
    <property type="match status" value="1"/>
</dbReference>
<dbReference type="InterPro" id="IPR011042">
    <property type="entry name" value="6-blade_b-propeller_TolB-like"/>
</dbReference>
<organism evidence="3 4">
    <name type="scientific">Massilia agri</name>
    <dbReference type="NCBI Taxonomy" id="1886785"/>
    <lineage>
        <taxon>Bacteria</taxon>
        <taxon>Pseudomonadati</taxon>
        <taxon>Pseudomonadota</taxon>
        <taxon>Betaproteobacteria</taxon>
        <taxon>Burkholderiales</taxon>
        <taxon>Oxalobacteraceae</taxon>
        <taxon>Telluria group</taxon>
        <taxon>Massilia</taxon>
    </lineage>
</organism>
<dbReference type="PANTHER" id="PTHR10907">
    <property type="entry name" value="REGUCALCIN"/>
    <property type="match status" value="1"/>
</dbReference>
<dbReference type="Gene3D" id="2.120.10.30">
    <property type="entry name" value="TolB, C-terminal domain"/>
    <property type="match status" value="1"/>
</dbReference>
<gene>
    <name evidence="3" type="ORF">NX780_14975</name>
</gene>
<dbReference type="Proteomes" id="UP001206572">
    <property type="component" value="Unassembled WGS sequence"/>
</dbReference>
<dbReference type="SUPFAM" id="SSF63829">
    <property type="entry name" value="Calcium-dependent phosphotriesterase"/>
    <property type="match status" value="1"/>
</dbReference>
<dbReference type="Pfam" id="PF08450">
    <property type="entry name" value="SGL"/>
    <property type="match status" value="1"/>
</dbReference>
<name>A0ABT2AN89_9BURK</name>